<feature type="coiled-coil region" evidence="1">
    <location>
        <begin position="48"/>
        <end position="82"/>
    </location>
</feature>
<proteinExistence type="predicted"/>
<gene>
    <name evidence="2" type="ORF">NARC_90134</name>
</gene>
<evidence type="ECO:0000313" key="3">
    <source>
        <dbReference type="Proteomes" id="UP000315289"/>
    </source>
</evidence>
<evidence type="ECO:0000256" key="1">
    <source>
        <dbReference type="SAM" id="Coils"/>
    </source>
</evidence>
<comment type="caution">
    <text evidence="2">The sequence shown here is derived from an EMBL/GenBank/DDBJ whole genome shotgun (WGS) entry which is preliminary data.</text>
</comment>
<sequence>MITMITMITLFSIINTNYVFADNKDPETQTKEGTDEQTRDLVQDNYQNNQCRDESKCENQSLEQLNNQINQCREGANCVNESVSNIFVCEERSLCLIQYEGPFELLNPY</sequence>
<protein>
    <submittedName>
        <fullName evidence="2">Uncharacterized protein</fullName>
    </submittedName>
</protein>
<keyword evidence="3" id="KW-1185">Reference proteome</keyword>
<reference evidence="2 3" key="1">
    <citation type="journal article" date="2019" name="Front. Microbiol.">
        <title>Ammonia Oxidation by the Arctic Terrestrial Thaumarchaeote Candidatus Nitrosocosmicus arcticus Is Stimulated by Increasing Temperatures.</title>
        <authorList>
            <person name="Alves R.J.E."/>
            <person name="Kerou M."/>
            <person name="Zappe A."/>
            <person name="Bittner R."/>
            <person name="Abby S.S."/>
            <person name="Schmidt H.A."/>
            <person name="Pfeifer K."/>
            <person name="Schleper C."/>
        </authorList>
    </citation>
    <scope>NUCLEOTIDE SEQUENCE [LARGE SCALE GENOMIC DNA]</scope>
    <source>
        <strain evidence="2 3">Kfb</strain>
    </source>
</reference>
<dbReference type="AlphaFoldDB" id="A0A557SUF0"/>
<organism evidence="2 3">
    <name type="scientific">Candidatus Nitrosocosmicus arcticus</name>
    <dbReference type="NCBI Taxonomy" id="2035267"/>
    <lineage>
        <taxon>Archaea</taxon>
        <taxon>Nitrososphaerota</taxon>
        <taxon>Nitrososphaeria</taxon>
        <taxon>Nitrososphaerales</taxon>
        <taxon>Nitrososphaeraceae</taxon>
        <taxon>Candidatus Nitrosocosmicus</taxon>
    </lineage>
</organism>
<accession>A0A557SUF0</accession>
<name>A0A557SUF0_9ARCH</name>
<evidence type="ECO:0000313" key="2">
    <source>
        <dbReference type="EMBL" id="TVP40228.1"/>
    </source>
</evidence>
<keyword evidence="1" id="KW-0175">Coiled coil</keyword>
<dbReference type="EMBL" id="VOAH01000009">
    <property type="protein sequence ID" value="TVP40228.1"/>
    <property type="molecule type" value="Genomic_DNA"/>
</dbReference>
<dbReference type="Proteomes" id="UP000315289">
    <property type="component" value="Unassembled WGS sequence"/>
</dbReference>